<comment type="subcellular location">
    <subcellularLocation>
        <location evidence="1">Mitochondrion inner membrane</location>
        <topology evidence="1">Multi-pass membrane protein</topology>
    </subcellularLocation>
</comment>
<evidence type="ECO:0000256" key="2">
    <source>
        <dbReference type="ARBA" id="ARBA00006375"/>
    </source>
</evidence>
<keyword evidence="6" id="KW-0999">Mitochondrion inner membrane</keyword>
<feature type="transmembrane region" description="Helical" evidence="13">
    <location>
        <begin position="282"/>
        <end position="300"/>
    </location>
</feature>
<keyword evidence="10 11" id="KW-0472">Membrane</keyword>
<evidence type="ECO:0000256" key="13">
    <source>
        <dbReference type="SAM" id="Phobius"/>
    </source>
</evidence>
<keyword evidence="3 12" id="KW-0813">Transport</keyword>
<dbReference type="InterPro" id="IPR023395">
    <property type="entry name" value="MCP_dom_sf"/>
</dbReference>
<evidence type="ECO:0000256" key="7">
    <source>
        <dbReference type="ARBA" id="ARBA00022946"/>
    </source>
</evidence>
<comment type="similarity">
    <text evidence="2 12">Belongs to the mitochondrial carrier (TC 2.A.29) family.</text>
</comment>
<dbReference type="OrthoDB" id="427452at2759"/>
<dbReference type="InterPro" id="IPR044677">
    <property type="entry name" value="SLC25A3/Pic2/Mir1-like"/>
</dbReference>
<dbReference type="GO" id="GO:0005743">
    <property type="term" value="C:mitochondrial inner membrane"/>
    <property type="evidence" value="ECO:0007669"/>
    <property type="project" value="UniProtKB-SubCell"/>
</dbReference>
<evidence type="ECO:0000256" key="9">
    <source>
        <dbReference type="ARBA" id="ARBA00023128"/>
    </source>
</evidence>
<feature type="repeat" description="Solcar" evidence="11">
    <location>
        <begin position="18"/>
        <end position="102"/>
    </location>
</feature>
<dbReference type="SUPFAM" id="SSF103506">
    <property type="entry name" value="Mitochondrial carrier"/>
    <property type="match status" value="1"/>
</dbReference>
<protein>
    <submittedName>
        <fullName evidence="14">Cu/Pi carrier</fullName>
    </submittedName>
</protein>
<evidence type="ECO:0000256" key="11">
    <source>
        <dbReference type="PROSITE-ProRule" id="PRU00282"/>
    </source>
</evidence>
<proteinExistence type="inferred from homology"/>
<sequence>MSTLSTSTTRPIEINSNKYFVYCGIGGILACGTTHFGMTPIDMLKCRMQVDPKAYRGIFDGIRKVAGSKGLHGLYLGGTATFIGYSLQGMGKYGFYEYFKYAYGQAVGSDRAQRHKTLLYLSASASAEFLADIMLCPLETIKVRMQTAAPGTAVGGFASTLSQIRSAEGLQGFYKGIGPLWLRQIPYTMVKFASFENIVEAIYSRVLQRPKSQLSKAQQLGVTFAAGYLAGIMCAIVSHPADTVVSKLNSVARSKNNSSGQAQTTVSTILKELGFRGLWTGLLPRIFMIGTLTATQWLIFDSFKVKTGLPTTGGDGSDDSKRQ</sequence>
<evidence type="ECO:0000256" key="10">
    <source>
        <dbReference type="ARBA" id="ARBA00023136"/>
    </source>
</evidence>
<keyword evidence="4 11" id="KW-0812">Transmembrane</keyword>
<dbReference type="Gene3D" id="1.50.40.10">
    <property type="entry name" value="Mitochondrial carrier domain"/>
    <property type="match status" value="2"/>
</dbReference>
<dbReference type="PANTHER" id="PTHR45671:SF10">
    <property type="entry name" value="SOLUTE CARRIER FAMILY 25 MEMBER 3"/>
    <property type="match status" value="1"/>
</dbReference>
<keyword evidence="5" id="KW-0677">Repeat</keyword>
<dbReference type="EMBL" id="JANBOJ010000344">
    <property type="protein sequence ID" value="KAJ1719770.1"/>
    <property type="molecule type" value="Genomic_DNA"/>
</dbReference>
<evidence type="ECO:0000313" key="15">
    <source>
        <dbReference type="Proteomes" id="UP001149813"/>
    </source>
</evidence>
<reference evidence="14" key="1">
    <citation type="submission" date="2022-07" db="EMBL/GenBank/DDBJ databases">
        <title>Phylogenomic reconstructions and comparative analyses of Kickxellomycotina fungi.</title>
        <authorList>
            <person name="Reynolds N.K."/>
            <person name="Stajich J.E."/>
            <person name="Barry K."/>
            <person name="Grigoriev I.V."/>
            <person name="Crous P."/>
            <person name="Smith M.E."/>
        </authorList>
    </citation>
    <scope>NUCLEOTIDE SEQUENCE</scope>
    <source>
        <strain evidence="14">NBRC 32514</strain>
    </source>
</reference>
<gene>
    <name evidence="14" type="primary">PIC2_2</name>
    <name evidence="14" type="ORF">LPJ53_005521</name>
</gene>
<comment type="caution">
    <text evidence="14">The sequence shown here is derived from an EMBL/GenBank/DDBJ whole genome shotgun (WGS) entry which is preliminary data.</text>
</comment>
<dbReference type="Proteomes" id="UP001149813">
    <property type="component" value="Unassembled WGS sequence"/>
</dbReference>
<evidence type="ECO:0000256" key="6">
    <source>
        <dbReference type="ARBA" id="ARBA00022792"/>
    </source>
</evidence>
<dbReference type="AlphaFoldDB" id="A0A9W8CN30"/>
<evidence type="ECO:0000313" key="14">
    <source>
        <dbReference type="EMBL" id="KAJ1719770.1"/>
    </source>
</evidence>
<dbReference type="Pfam" id="PF00153">
    <property type="entry name" value="Mito_carr"/>
    <property type="match status" value="3"/>
</dbReference>
<keyword evidence="15" id="KW-1185">Reference proteome</keyword>
<feature type="transmembrane region" description="Helical" evidence="13">
    <location>
        <begin position="19"/>
        <end position="38"/>
    </location>
</feature>
<dbReference type="PROSITE" id="PS50920">
    <property type="entry name" value="SOLCAR"/>
    <property type="match status" value="3"/>
</dbReference>
<dbReference type="GO" id="GO:0005315">
    <property type="term" value="F:phosphate transmembrane transporter activity"/>
    <property type="evidence" value="ECO:0007669"/>
    <property type="project" value="InterPro"/>
</dbReference>
<feature type="repeat" description="Solcar" evidence="11">
    <location>
        <begin position="218"/>
        <end position="306"/>
    </location>
</feature>
<dbReference type="PANTHER" id="PTHR45671">
    <property type="entry name" value="SOLUTE CARRIER FAMILY 25 (MITOCHONDRIAL CARRIER PHOSPHATE CARRIER), MEMBER 3, LIKE-RELATED-RELATED"/>
    <property type="match status" value="1"/>
</dbReference>
<keyword evidence="7" id="KW-0809">Transit peptide</keyword>
<dbReference type="GO" id="GO:1990547">
    <property type="term" value="P:mitochondrial phosphate ion transmembrane transport"/>
    <property type="evidence" value="ECO:0007669"/>
    <property type="project" value="InterPro"/>
</dbReference>
<evidence type="ECO:0000256" key="12">
    <source>
        <dbReference type="RuleBase" id="RU000488"/>
    </source>
</evidence>
<organism evidence="14 15">
    <name type="scientific">Coemansia erecta</name>
    <dbReference type="NCBI Taxonomy" id="147472"/>
    <lineage>
        <taxon>Eukaryota</taxon>
        <taxon>Fungi</taxon>
        <taxon>Fungi incertae sedis</taxon>
        <taxon>Zoopagomycota</taxon>
        <taxon>Kickxellomycotina</taxon>
        <taxon>Kickxellomycetes</taxon>
        <taxon>Kickxellales</taxon>
        <taxon>Kickxellaceae</taxon>
        <taxon>Coemansia</taxon>
    </lineage>
</organism>
<accession>A0A9W8CN30</accession>
<evidence type="ECO:0000256" key="3">
    <source>
        <dbReference type="ARBA" id="ARBA00022448"/>
    </source>
</evidence>
<dbReference type="FunFam" id="1.50.40.10:FF:000005">
    <property type="entry name" value="Mitochondrial phosphate carrier protein 2"/>
    <property type="match status" value="1"/>
</dbReference>
<name>A0A9W8CN30_9FUNG</name>
<keyword evidence="9" id="KW-0496">Mitochondrion</keyword>
<evidence type="ECO:0000256" key="4">
    <source>
        <dbReference type="ARBA" id="ARBA00022692"/>
    </source>
</evidence>
<evidence type="ECO:0000256" key="1">
    <source>
        <dbReference type="ARBA" id="ARBA00004448"/>
    </source>
</evidence>
<keyword evidence="8 13" id="KW-1133">Transmembrane helix</keyword>
<dbReference type="InterPro" id="IPR018108">
    <property type="entry name" value="MCP_transmembrane"/>
</dbReference>
<evidence type="ECO:0000256" key="8">
    <source>
        <dbReference type="ARBA" id="ARBA00022989"/>
    </source>
</evidence>
<feature type="repeat" description="Solcar" evidence="11">
    <location>
        <begin position="115"/>
        <end position="201"/>
    </location>
</feature>
<evidence type="ECO:0000256" key="5">
    <source>
        <dbReference type="ARBA" id="ARBA00022737"/>
    </source>
</evidence>